<evidence type="ECO:0000256" key="1">
    <source>
        <dbReference type="ARBA" id="ARBA00022723"/>
    </source>
</evidence>
<dbReference type="PROSITE" id="PS01047">
    <property type="entry name" value="HMA_1"/>
    <property type="match status" value="1"/>
</dbReference>
<dbReference type="AlphaFoldDB" id="A0A5J6MEU3"/>
<accession>A0A5J6MEU3</accession>
<sequence>MLKFRVDGMNCGHCAGTIRHALSRLAPESAIAVDLERGEVSLAADLDPTAATAAMKAAGYDAVVV</sequence>
<proteinExistence type="predicted"/>
<organism evidence="3 4">
    <name type="scientific">Hypericibacter terrae</name>
    <dbReference type="NCBI Taxonomy" id="2602015"/>
    <lineage>
        <taxon>Bacteria</taxon>
        <taxon>Pseudomonadati</taxon>
        <taxon>Pseudomonadota</taxon>
        <taxon>Alphaproteobacteria</taxon>
        <taxon>Rhodospirillales</taxon>
        <taxon>Dongiaceae</taxon>
        <taxon>Hypericibacter</taxon>
    </lineage>
</organism>
<evidence type="ECO:0000259" key="2">
    <source>
        <dbReference type="PROSITE" id="PS50846"/>
    </source>
</evidence>
<reference evidence="3 4" key="1">
    <citation type="submission" date="2019-08" db="EMBL/GenBank/DDBJ databases">
        <title>Hyperibacter terrae gen. nov., sp. nov. and Hyperibacter viscosus sp. nov., two new members in the family Rhodospirillaceae isolated from the rhizosphere of Hypericum perforatum.</title>
        <authorList>
            <person name="Noviana Z."/>
        </authorList>
    </citation>
    <scope>NUCLEOTIDE SEQUENCE [LARGE SCALE GENOMIC DNA]</scope>
    <source>
        <strain evidence="3 4">R5913</strain>
    </source>
</reference>
<keyword evidence="1" id="KW-0479">Metal-binding</keyword>
<dbReference type="RefSeq" id="WP_191908438.1">
    <property type="nucleotide sequence ID" value="NZ_CP042906.1"/>
</dbReference>
<dbReference type="Pfam" id="PF00403">
    <property type="entry name" value="HMA"/>
    <property type="match status" value="1"/>
</dbReference>
<dbReference type="CDD" id="cd00371">
    <property type="entry name" value="HMA"/>
    <property type="match status" value="1"/>
</dbReference>
<dbReference type="Proteomes" id="UP000326202">
    <property type="component" value="Chromosome"/>
</dbReference>
<dbReference type="SUPFAM" id="SSF55008">
    <property type="entry name" value="HMA, heavy metal-associated domain"/>
    <property type="match status" value="1"/>
</dbReference>
<evidence type="ECO:0000313" key="4">
    <source>
        <dbReference type="Proteomes" id="UP000326202"/>
    </source>
</evidence>
<keyword evidence="4" id="KW-1185">Reference proteome</keyword>
<dbReference type="InterPro" id="IPR006121">
    <property type="entry name" value="HMA_dom"/>
</dbReference>
<dbReference type="PROSITE" id="PS50846">
    <property type="entry name" value="HMA_2"/>
    <property type="match status" value="1"/>
</dbReference>
<dbReference type="GO" id="GO:0046872">
    <property type="term" value="F:metal ion binding"/>
    <property type="evidence" value="ECO:0007669"/>
    <property type="project" value="UniProtKB-KW"/>
</dbReference>
<dbReference type="InterPro" id="IPR036163">
    <property type="entry name" value="HMA_dom_sf"/>
</dbReference>
<protein>
    <recommendedName>
        <fullName evidence="2">HMA domain-containing protein</fullName>
    </recommendedName>
</protein>
<evidence type="ECO:0000313" key="3">
    <source>
        <dbReference type="EMBL" id="QEX15889.1"/>
    </source>
</evidence>
<dbReference type="Gene3D" id="3.30.70.100">
    <property type="match status" value="1"/>
</dbReference>
<dbReference type="InterPro" id="IPR017969">
    <property type="entry name" value="Heavy-metal-associated_CS"/>
</dbReference>
<name>A0A5J6MEU3_9PROT</name>
<dbReference type="KEGG" id="htq:FRZ44_11780"/>
<gene>
    <name evidence="3" type="ORF">FRZ44_11780</name>
</gene>
<dbReference type="EMBL" id="CP042906">
    <property type="protein sequence ID" value="QEX15889.1"/>
    <property type="molecule type" value="Genomic_DNA"/>
</dbReference>
<feature type="domain" description="HMA" evidence="2">
    <location>
        <begin position="1"/>
        <end position="63"/>
    </location>
</feature>